<name>A0A511R660_9DEIN</name>
<dbReference type="Pfam" id="PF00496">
    <property type="entry name" value="SBP_bac_5"/>
    <property type="match status" value="1"/>
</dbReference>
<dbReference type="InterPro" id="IPR030678">
    <property type="entry name" value="Peptide/Ni-bd"/>
</dbReference>
<dbReference type="InterPro" id="IPR039424">
    <property type="entry name" value="SBP_5"/>
</dbReference>
<comment type="caution">
    <text evidence="2">The sequence shown here is derived from an EMBL/GenBank/DDBJ whole genome shotgun (WGS) entry which is preliminary data.</text>
</comment>
<dbReference type="InterPro" id="IPR000914">
    <property type="entry name" value="SBP_5_dom"/>
</dbReference>
<proteinExistence type="predicted"/>
<accession>A0A511R660</accession>
<gene>
    <name evidence="2" type="ORF">MHY01S_29030</name>
</gene>
<dbReference type="RefSeq" id="WP_170148287.1">
    <property type="nucleotide sequence ID" value="NZ_BJXL01000126.1"/>
</dbReference>
<keyword evidence="2" id="KW-0238">DNA-binding</keyword>
<dbReference type="GO" id="GO:1904680">
    <property type="term" value="F:peptide transmembrane transporter activity"/>
    <property type="evidence" value="ECO:0007669"/>
    <property type="project" value="TreeGrafter"/>
</dbReference>
<dbReference type="CDD" id="cd08513">
    <property type="entry name" value="PBP2_thermophilic_Hb8_like"/>
    <property type="match status" value="1"/>
</dbReference>
<reference evidence="2 3" key="1">
    <citation type="submission" date="2019-07" db="EMBL/GenBank/DDBJ databases">
        <title>Whole genome shotgun sequence of Meiothermus hypogaeus NBRC 106114.</title>
        <authorList>
            <person name="Hosoyama A."/>
            <person name="Uohara A."/>
            <person name="Ohji S."/>
            <person name="Ichikawa N."/>
        </authorList>
    </citation>
    <scope>NUCLEOTIDE SEQUENCE [LARGE SCALE GENOMIC DNA]</scope>
    <source>
        <strain evidence="2 3">NBRC 106114</strain>
    </source>
</reference>
<evidence type="ECO:0000313" key="2">
    <source>
        <dbReference type="EMBL" id="GEM84737.1"/>
    </source>
</evidence>
<dbReference type="GO" id="GO:0043190">
    <property type="term" value="C:ATP-binding cassette (ABC) transporter complex"/>
    <property type="evidence" value="ECO:0007669"/>
    <property type="project" value="InterPro"/>
</dbReference>
<dbReference type="PIRSF" id="PIRSF002741">
    <property type="entry name" value="MppA"/>
    <property type="match status" value="1"/>
</dbReference>
<sequence>MHKVNRFLIFLLIVLSLGKAQQLVLAIPAEEGFLTPFTYVTGYPGYNLLSLVYDTLMIPDINGLPKPWLAEQVRVTNGGRDWTIRLKNVQWHDGKPLTSDDVKFSYEYYRRYPVVSRFTSAVRSISQIRTPDARTVQISLPRPEGNFELSTLADVPILPKHIWENITDPKAHRDSTGSGPFKLVEIRPGQSYRFEANPSYFGGTVAPKSLVVVIIREATATFQALRAGQIAASSRELLPELISQFDKDPNFRLLRGALFTSNLLQFNTAVAPFNQPTFRQIIAGLVDPKAIVDTVLLGQATVGSPGFLHPQSPLYNPEAGQYPRLSLPQVEQRLDQLGYRRGSDGVRVGKNGQRLEFELLAPANNPIRLRAAELIAQQVRPAGIVFQVRALEPNTLTDRVWPEFDVSKGRNYSLAMFGWSAPVINQANLRGMFHSKPALGNLNIGGYANATVDSLTERLNTTVDLAERKLLAARVQSLVARDLPFLTLWYPDATYAVRPSVYDGWKFQRGQGILNKFSFLP</sequence>
<dbReference type="PANTHER" id="PTHR30290">
    <property type="entry name" value="PERIPLASMIC BINDING COMPONENT OF ABC TRANSPORTER"/>
    <property type="match status" value="1"/>
</dbReference>
<dbReference type="AlphaFoldDB" id="A0A511R660"/>
<dbReference type="Gene3D" id="3.10.105.10">
    <property type="entry name" value="Dipeptide-binding Protein, Domain 3"/>
    <property type="match status" value="1"/>
</dbReference>
<dbReference type="EMBL" id="BJXL01000126">
    <property type="protein sequence ID" value="GEM84737.1"/>
    <property type="molecule type" value="Genomic_DNA"/>
</dbReference>
<protein>
    <submittedName>
        <fullName evidence="2">DNA-binding protein</fullName>
    </submittedName>
</protein>
<feature type="domain" description="Solute-binding protein family 5" evidence="1">
    <location>
        <begin position="65"/>
        <end position="435"/>
    </location>
</feature>
<evidence type="ECO:0000313" key="3">
    <source>
        <dbReference type="Proteomes" id="UP000321197"/>
    </source>
</evidence>
<organism evidence="2 3">
    <name type="scientific">Meiothermus hypogaeus NBRC 106114</name>
    <dbReference type="NCBI Taxonomy" id="1227553"/>
    <lineage>
        <taxon>Bacteria</taxon>
        <taxon>Thermotogati</taxon>
        <taxon>Deinococcota</taxon>
        <taxon>Deinococci</taxon>
        <taxon>Thermales</taxon>
        <taxon>Thermaceae</taxon>
        <taxon>Meiothermus</taxon>
    </lineage>
</organism>
<dbReference type="GO" id="GO:0003677">
    <property type="term" value="F:DNA binding"/>
    <property type="evidence" value="ECO:0007669"/>
    <property type="project" value="UniProtKB-KW"/>
</dbReference>
<dbReference type="SUPFAM" id="SSF53850">
    <property type="entry name" value="Periplasmic binding protein-like II"/>
    <property type="match status" value="1"/>
</dbReference>
<dbReference type="Proteomes" id="UP000321197">
    <property type="component" value="Unassembled WGS sequence"/>
</dbReference>
<dbReference type="GO" id="GO:0042597">
    <property type="term" value="C:periplasmic space"/>
    <property type="evidence" value="ECO:0007669"/>
    <property type="project" value="UniProtKB-ARBA"/>
</dbReference>
<dbReference type="Gene3D" id="3.40.190.10">
    <property type="entry name" value="Periplasmic binding protein-like II"/>
    <property type="match status" value="1"/>
</dbReference>
<dbReference type="GO" id="GO:0015833">
    <property type="term" value="P:peptide transport"/>
    <property type="evidence" value="ECO:0007669"/>
    <property type="project" value="TreeGrafter"/>
</dbReference>
<evidence type="ECO:0000259" key="1">
    <source>
        <dbReference type="Pfam" id="PF00496"/>
    </source>
</evidence>